<evidence type="ECO:0000256" key="3">
    <source>
        <dbReference type="ARBA" id="ARBA00022741"/>
    </source>
</evidence>
<dbReference type="GO" id="GO:0005524">
    <property type="term" value="F:ATP binding"/>
    <property type="evidence" value="ECO:0007669"/>
    <property type="project" value="UniProtKB-KW"/>
</dbReference>
<dbReference type="Proteomes" id="UP000236630">
    <property type="component" value="Unassembled WGS sequence"/>
</dbReference>
<keyword evidence="10" id="KW-1185">Reference proteome</keyword>
<evidence type="ECO:0000256" key="4">
    <source>
        <dbReference type="ARBA" id="ARBA00022840"/>
    </source>
</evidence>
<dbReference type="GO" id="GO:0051731">
    <property type="term" value="F:polynucleotide 5'-hydroxyl-kinase activity"/>
    <property type="evidence" value="ECO:0007669"/>
    <property type="project" value="InterPro"/>
</dbReference>
<keyword evidence="4" id="KW-0067">ATP-binding</keyword>
<protein>
    <recommendedName>
        <fullName evidence="11">Protein CLP1 homolog</fullName>
    </recommendedName>
</protein>
<keyword evidence="5" id="KW-0539">Nucleus</keyword>
<dbReference type="GO" id="GO:0031124">
    <property type="term" value="P:mRNA 3'-end processing"/>
    <property type="evidence" value="ECO:0007669"/>
    <property type="project" value="InterPro"/>
</dbReference>
<dbReference type="GO" id="GO:0006388">
    <property type="term" value="P:tRNA splicing, via endonucleolytic cleavage and ligation"/>
    <property type="evidence" value="ECO:0007669"/>
    <property type="project" value="TreeGrafter"/>
</dbReference>
<name>A0A2H5Q5K4_CITUN</name>
<sequence>VFTWYEATIEMDGTPETDYTADETPMVSYVNVNAVLEGRRNRAKASPSKDSDASQGPRVIVVGPTDSGKSTLSRMLLSWAAKLGWKPTFVDLDIGQGAITIPGCIAATPIELPIDPVEGIPLEMPLVYFFGHATPSNNVELYKVLVKELAQMLERQFNGNAESRAAGMVINTMGWIEGVGYELLLHAIDTFKANVVLVLGQEKLFSMLRDVLKNRPNVDVVKLQKSGGVVSRNSKVRQKARSYRIREYFYGLTNDLSPHANVANFSDFLVYRIGGGPQAPRSALPIGADPVANPLRIVPVNVDQELLHLVLAVSYAKDADQIISSNVAGFIFVTNVDTQRKMITYLAPSPGMLPSKYLIAGTLTWLET</sequence>
<accession>A0A2H5Q5K4</accession>
<dbReference type="STRING" id="55188.A0A2H5Q5K4"/>
<feature type="domain" description="Clp1 N-terminal" evidence="7">
    <location>
        <begin position="1"/>
        <end position="43"/>
    </location>
</feature>
<dbReference type="PANTHER" id="PTHR12755">
    <property type="entry name" value="CLEAVAGE/POLYADENYLATION FACTOR IA SUBUNIT CLP1P"/>
    <property type="match status" value="1"/>
</dbReference>
<dbReference type="FunFam" id="3.40.50.300:FF:001231">
    <property type="entry name" value="Protein CLP1 homolog"/>
    <property type="match status" value="1"/>
</dbReference>
<evidence type="ECO:0000259" key="6">
    <source>
        <dbReference type="Pfam" id="PF06807"/>
    </source>
</evidence>
<evidence type="ECO:0000259" key="8">
    <source>
        <dbReference type="Pfam" id="PF16575"/>
    </source>
</evidence>
<evidence type="ECO:0008006" key="11">
    <source>
        <dbReference type="Google" id="ProtNLM"/>
    </source>
</evidence>
<dbReference type="EMBL" id="BDQV01000223">
    <property type="protein sequence ID" value="GAY59918.1"/>
    <property type="molecule type" value="Genomic_DNA"/>
</dbReference>
<dbReference type="PANTHER" id="PTHR12755:SF6">
    <property type="entry name" value="POLYRIBONUCLEOTIDE 5'-HYDROXYL-KINASE CLP1"/>
    <property type="match status" value="1"/>
</dbReference>
<dbReference type="Pfam" id="PF06807">
    <property type="entry name" value="Clp1"/>
    <property type="match status" value="1"/>
</dbReference>
<organism evidence="9 10">
    <name type="scientific">Citrus unshiu</name>
    <name type="common">Satsuma mandarin</name>
    <name type="synonym">Citrus nobilis var. unshiu</name>
    <dbReference type="NCBI Taxonomy" id="55188"/>
    <lineage>
        <taxon>Eukaryota</taxon>
        <taxon>Viridiplantae</taxon>
        <taxon>Streptophyta</taxon>
        <taxon>Embryophyta</taxon>
        <taxon>Tracheophyta</taxon>
        <taxon>Spermatophyta</taxon>
        <taxon>Magnoliopsida</taxon>
        <taxon>eudicotyledons</taxon>
        <taxon>Gunneridae</taxon>
        <taxon>Pentapetalae</taxon>
        <taxon>rosids</taxon>
        <taxon>malvids</taxon>
        <taxon>Sapindales</taxon>
        <taxon>Rutaceae</taxon>
        <taxon>Aurantioideae</taxon>
        <taxon>Citrus</taxon>
    </lineage>
</organism>
<evidence type="ECO:0000259" key="7">
    <source>
        <dbReference type="Pfam" id="PF16573"/>
    </source>
</evidence>
<keyword evidence="2" id="KW-0507">mRNA processing</keyword>
<comment type="subcellular location">
    <subcellularLocation>
        <location evidence="1">Nucleus</location>
    </subcellularLocation>
</comment>
<feature type="non-terminal residue" evidence="9">
    <location>
        <position position="1"/>
    </location>
</feature>
<dbReference type="Pfam" id="PF16575">
    <property type="entry name" value="CLP1_P"/>
    <property type="match status" value="1"/>
</dbReference>
<comment type="caution">
    <text evidence="9">The sequence shown here is derived from an EMBL/GenBank/DDBJ whole genome shotgun (WGS) entry which is preliminary data.</text>
</comment>
<dbReference type="InterPro" id="IPR032324">
    <property type="entry name" value="Clp1_N"/>
</dbReference>
<evidence type="ECO:0000256" key="5">
    <source>
        <dbReference type="ARBA" id="ARBA00023242"/>
    </source>
</evidence>
<dbReference type="InterPro" id="IPR027417">
    <property type="entry name" value="P-loop_NTPase"/>
</dbReference>
<gene>
    <name evidence="9" type="ORF">CUMW_198160</name>
</gene>
<dbReference type="Gene3D" id="2.40.30.330">
    <property type="entry name" value="Pre-mRNA cleavage complex subunit Clp1, C-terminal domain"/>
    <property type="match status" value="1"/>
</dbReference>
<dbReference type="Gene3D" id="3.40.50.300">
    <property type="entry name" value="P-loop containing nucleotide triphosphate hydrolases"/>
    <property type="match status" value="1"/>
</dbReference>
<reference evidence="9 10" key="1">
    <citation type="journal article" date="2017" name="Front. Genet.">
        <title>Draft sequencing of the heterozygous diploid genome of Satsuma (Citrus unshiu Marc.) using a hybrid assembly approach.</title>
        <authorList>
            <person name="Shimizu T."/>
            <person name="Tanizawa Y."/>
            <person name="Mochizuki T."/>
            <person name="Nagasaki H."/>
            <person name="Yoshioka T."/>
            <person name="Toyoda A."/>
            <person name="Fujiyama A."/>
            <person name="Kaminuma E."/>
            <person name="Nakamura Y."/>
        </authorList>
    </citation>
    <scope>NUCLEOTIDE SEQUENCE [LARGE SCALE GENOMIC DNA]</scope>
    <source>
        <strain evidence="10">cv. Miyagawa wase</strain>
    </source>
</reference>
<dbReference type="InterPro" id="IPR032319">
    <property type="entry name" value="CLP1_P"/>
</dbReference>
<evidence type="ECO:0000256" key="2">
    <source>
        <dbReference type="ARBA" id="ARBA00022664"/>
    </source>
</evidence>
<evidence type="ECO:0000256" key="1">
    <source>
        <dbReference type="ARBA" id="ARBA00004123"/>
    </source>
</evidence>
<dbReference type="GO" id="GO:0005634">
    <property type="term" value="C:nucleus"/>
    <property type="evidence" value="ECO:0007669"/>
    <property type="project" value="UniProtKB-SubCell"/>
</dbReference>
<dbReference type="InterPro" id="IPR010655">
    <property type="entry name" value="Clp1_C"/>
</dbReference>
<proteinExistence type="predicted"/>
<dbReference type="InterPro" id="IPR045116">
    <property type="entry name" value="Clp1/Grc3"/>
</dbReference>
<evidence type="ECO:0000313" key="10">
    <source>
        <dbReference type="Proteomes" id="UP000236630"/>
    </source>
</evidence>
<feature type="domain" description="Clp1 C-terminal" evidence="6">
    <location>
        <begin position="256"/>
        <end position="367"/>
    </location>
</feature>
<dbReference type="FunFam" id="2.40.30.330:FF:000002">
    <property type="entry name" value="Protein CLP1 homolog"/>
    <property type="match status" value="1"/>
</dbReference>
<feature type="domain" description="Clp1 P-loop" evidence="8">
    <location>
        <begin position="63"/>
        <end position="251"/>
    </location>
</feature>
<dbReference type="Pfam" id="PF16573">
    <property type="entry name" value="CLP1_N"/>
    <property type="match status" value="1"/>
</dbReference>
<dbReference type="SUPFAM" id="SSF52540">
    <property type="entry name" value="P-loop containing nucleoside triphosphate hydrolases"/>
    <property type="match status" value="2"/>
</dbReference>
<dbReference type="AlphaFoldDB" id="A0A2H5Q5K4"/>
<keyword evidence="3" id="KW-0547">Nucleotide-binding</keyword>
<evidence type="ECO:0000313" key="9">
    <source>
        <dbReference type="EMBL" id="GAY59918.1"/>
    </source>
</evidence>
<dbReference type="InterPro" id="IPR038238">
    <property type="entry name" value="Clp1_C_sf"/>
</dbReference>